<feature type="compositionally biased region" description="Acidic residues" evidence="7">
    <location>
        <begin position="1"/>
        <end position="22"/>
    </location>
</feature>
<comment type="similarity">
    <text evidence="2 6">Belongs to the sodium:solute symporter (SSF) (TC 2.A.21) family.</text>
</comment>
<feature type="transmembrane region" description="Helical" evidence="8">
    <location>
        <begin position="247"/>
        <end position="267"/>
    </location>
</feature>
<evidence type="ECO:0000313" key="9">
    <source>
        <dbReference type="EMBL" id="KAK3083218.1"/>
    </source>
</evidence>
<keyword evidence="4 8" id="KW-1133">Transmembrane helix</keyword>
<feature type="transmembrane region" description="Helical" evidence="8">
    <location>
        <begin position="319"/>
        <end position="343"/>
    </location>
</feature>
<dbReference type="PANTHER" id="PTHR11819:SF195">
    <property type="entry name" value="SODIUM_GLUCOSE COTRANSPORTER 4"/>
    <property type="match status" value="1"/>
</dbReference>
<name>A0AA88XER0_PINIB</name>
<accession>A0AA88XER0</accession>
<dbReference type="Proteomes" id="UP001186944">
    <property type="component" value="Unassembled WGS sequence"/>
</dbReference>
<feature type="region of interest" description="Disordered" evidence="7">
    <location>
        <begin position="1"/>
        <end position="29"/>
    </location>
</feature>
<feature type="transmembrane region" description="Helical" evidence="8">
    <location>
        <begin position="394"/>
        <end position="416"/>
    </location>
</feature>
<feature type="transmembrane region" description="Helical" evidence="8">
    <location>
        <begin position="39"/>
        <end position="58"/>
    </location>
</feature>
<keyword evidence="10" id="KW-1185">Reference proteome</keyword>
<dbReference type="InterPro" id="IPR038377">
    <property type="entry name" value="Na/Glc_symporter_sf"/>
</dbReference>
<evidence type="ECO:0000256" key="4">
    <source>
        <dbReference type="ARBA" id="ARBA00022989"/>
    </source>
</evidence>
<evidence type="ECO:0000313" key="10">
    <source>
        <dbReference type="Proteomes" id="UP001186944"/>
    </source>
</evidence>
<dbReference type="PANTHER" id="PTHR11819">
    <property type="entry name" value="SOLUTE CARRIER FAMILY 5"/>
    <property type="match status" value="1"/>
</dbReference>
<dbReference type="AlphaFoldDB" id="A0AA88XER0"/>
<dbReference type="Pfam" id="PF00474">
    <property type="entry name" value="SSF"/>
    <property type="match status" value="2"/>
</dbReference>
<feature type="transmembrane region" description="Helical" evidence="8">
    <location>
        <begin position="350"/>
        <end position="368"/>
    </location>
</feature>
<feature type="transmembrane region" description="Helical" evidence="8">
    <location>
        <begin position="65"/>
        <end position="87"/>
    </location>
</feature>
<dbReference type="GO" id="GO:0005886">
    <property type="term" value="C:plasma membrane"/>
    <property type="evidence" value="ECO:0007669"/>
    <property type="project" value="TreeGrafter"/>
</dbReference>
<reference evidence="9" key="1">
    <citation type="submission" date="2019-08" db="EMBL/GenBank/DDBJ databases">
        <title>The improved chromosome-level genome for the pearl oyster Pinctada fucata martensii using PacBio sequencing and Hi-C.</title>
        <authorList>
            <person name="Zheng Z."/>
        </authorList>
    </citation>
    <scope>NUCLEOTIDE SEQUENCE</scope>
    <source>
        <strain evidence="9">ZZ-2019</strain>
        <tissue evidence="9">Adductor muscle</tissue>
    </source>
</reference>
<evidence type="ECO:0008006" key="11">
    <source>
        <dbReference type="Google" id="ProtNLM"/>
    </source>
</evidence>
<feature type="transmembrane region" description="Helical" evidence="8">
    <location>
        <begin position="288"/>
        <end position="307"/>
    </location>
</feature>
<dbReference type="Gene3D" id="1.20.1730.10">
    <property type="entry name" value="Sodium/glucose cotransporter"/>
    <property type="match status" value="2"/>
</dbReference>
<protein>
    <recommendedName>
        <fullName evidence="11">Sodium/glucose cotransporter 4</fullName>
    </recommendedName>
</protein>
<comment type="caution">
    <text evidence="9">The sequence shown here is derived from an EMBL/GenBank/DDBJ whole genome shotgun (WGS) entry which is preliminary data.</text>
</comment>
<sequence>MCQNYDEDDDDYDDSEDEEEADGKDNTSPVGASIYASNIGAPMFIGLAGTGAASGLAVTIYEWHAIFCLIALGWLYMPVYTACGKYIPLALTKVGGMDGLWDSYMTAASNLTLANQSKYSCGMPRNDSYHIFRDAVTADIPWTGAVLGLSIMGMYTWDNDQIIVQRALSAKNLTHAKAGALFGGILKLTGFMLFIVPGMISRIFFPEEIACADPDACEEICRNPAGCSNIAYPLLVLRVMPTGLRGLMLAALLAALMSSLTSILNSASSIMTLDLWRQCRKKAKERELMIVGRVTVLVLVVISIIWLPILEQIQGGMFWVYFISIRAYLLPPMFMMFFLGLMWKRTTEQAVFWGLMSSLVVGIIRLVLDFTYPAPLCGSEEADDRPAVVSKIEFLHFSTILSAFALIVMVSISLVTKPRPEHKLHKVTWWTRHDTEDPEFTSDEEENDSEDDDVSAIRLTPMGDMKDGHFDGDILESAVIKRQDKSKYNRI</sequence>
<evidence type="ECO:0000256" key="3">
    <source>
        <dbReference type="ARBA" id="ARBA00022692"/>
    </source>
</evidence>
<dbReference type="EMBL" id="VSWD01000014">
    <property type="protein sequence ID" value="KAK3083218.1"/>
    <property type="molecule type" value="Genomic_DNA"/>
</dbReference>
<gene>
    <name evidence="9" type="ORF">FSP39_017129</name>
</gene>
<evidence type="ECO:0000256" key="1">
    <source>
        <dbReference type="ARBA" id="ARBA00004141"/>
    </source>
</evidence>
<evidence type="ECO:0000256" key="8">
    <source>
        <dbReference type="SAM" id="Phobius"/>
    </source>
</evidence>
<dbReference type="GO" id="GO:0005412">
    <property type="term" value="F:D-glucose:sodium symporter activity"/>
    <property type="evidence" value="ECO:0007669"/>
    <property type="project" value="TreeGrafter"/>
</dbReference>
<evidence type="ECO:0000256" key="6">
    <source>
        <dbReference type="RuleBase" id="RU362091"/>
    </source>
</evidence>
<feature type="transmembrane region" description="Helical" evidence="8">
    <location>
        <begin position="140"/>
        <end position="157"/>
    </location>
</feature>
<keyword evidence="3 8" id="KW-0812">Transmembrane</keyword>
<feature type="transmembrane region" description="Helical" evidence="8">
    <location>
        <begin position="178"/>
        <end position="200"/>
    </location>
</feature>
<dbReference type="InterPro" id="IPR001734">
    <property type="entry name" value="Na/solute_symporter"/>
</dbReference>
<keyword evidence="5 8" id="KW-0472">Membrane</keyword>
<evidence type="ECO:0000256" key="7">
    <source>
        <dbReference type="SAM" id="MobiDB-lite"/>
    </source>
</evidence>
<dbReference type="NCBIfam" id="TIGR00813">
    <property type="entry name" value="sss"/>
    <property type="match status" value="1"/>
</dbReference>
<comment type="subcellular location">
    <subcellularLocation>
        <location evidence="1">Membrane</location>
        <topology evidence="1">Multi-pass membrane protein</topology>
    </subcellularLocation>
</comment>
<dbReference type="PROSITE" id="PS50283">
    <property type="entry name" value="NA_SOLUT_SYMP_3"/>
    <property type="match status" value="2"/>
</dbReference>
<evidence type="ECO:0000256" key="2">
    <source>
        <dbReference type="ARBA" id="ARBA00006434"/>
    </source>
</evidence>
<proteinExistence type="inferred from homology"/>
<evidence type="ECO:0000256" key="5">
    <source>
        <dbReference type="ARBA" id="ARBA00023136"/>
    </source>
</evidence>
<organism evidence="9 10">
    <name type="scientific">Pinctada imbricata</name>
    <name type="common">Atlantic pearl-oyster</name>
    <name type="synonym">Pinctada martensii</name>
    <dbReference type="NCBI Taxonomy" id="66713"/>
    <lineage>
        <taxon>Eukaryota</taxon>
        <taxon>Metazoa</taxon>
        <taxon>Spiralia</taxon>
        <taxon>Lophotrochozoa</taxon>
        <taxon>Mollusca</taxon>
        <taxon>Bivalvia</taxon>
        <taxon>Autobranchia</taxon>
        <taxon>Pteriomorphia</taxon>
        <taxon>Pterioida</taxon>
        <taxon>Pterioidea</taxon>
        <taxon>Pteriidae</taxon>
        <taxon>Pinctada</taxon>
    </lineage>
</organism>